<dbReference type="GO" id="GO:0003677">
    <property type="term" value="F:DNA binding"/>
    <property type="evidence" value="ECO:0007669"/>
    <property type="project" value="UniProtKB-KW"/>
</dbReference>
<evidence type="ECO:0000256" key="6">
    <source>
        <dbReference type="ARBA" id="ARBA00022705"/>
    </source>
</evidence>
<dbReference type="GO" id="GO:1990077">
    <property type="term" value="C:primosome complex"/>
    <property type="evidence" value="ECO:0007669"/>
    <property type="project" value="UniProtKB-KW"/>
</dbReference>
<dbReference type="InterPro" id="IPR050219">
    <property type="entry name" value="DnaG_primase"/>
</dbReference>
<keyword evidence="9" id="KW-0862">Zinc</keyword>
<keyword evidence="11" id="KW-0238">DNA-binding</keyword>
<dbReference type="InterPro" id="IPR037068">
    <property type="entry name" value="DNA_primase_core_N_sf"/>
</dbReference>
<evidence type="ECO:0000256" key="7">
    <source>
        <dbReference type="ARBA" id="ARBA00022723"/>
    </source>
</evidence>
<dbReference type="SMART" id="SM00493">
    <property type="entry name" value="TOPRIM"/>
    <property type="match status" value="1"/>
</dbReference>
<dbReference type="SMART" id="SM00400">
    <property type="entry name" value="ZnF_CHCC"/>
    <property type="match status" value="1"/>
</dbReference>
<dbReference type="GO" id="GO:0006269">
    <property type="term" value="P:DNA replication, synthesis of primer"/>
    <property type="evidence" value="ECO:0007669"/>
    <property type="project" value="UniProtKB-KW"/>
</dbReference>
<dbReference type="InterPro" id="IPR006295">
    <property type="entry name" value="DNA_primase_DnaG"/>
</dbReference>
<reference evidence="14" key="1">
    <citation type="submission" date="2018-10" db="EMBL/GenBank/DDBJ databases">
        <authorList>
            <person name="Gruber-Vodicka H."/>
            <person name="Jaeckle O."/>
        </authorList>
    </citation>
    <scope>NUCLEOTIDE SEQUENCE</scope>
</reference>
<dbReference type="NCBIfam" id="TIGR01391">
    <property type="entry name" value="dnaG"/>
    <property type="match status" value="1"/>
</dbReference>
<dbReference type="PANTHER" id="PTHR30313:SF2">
    <property type="entry name" value="DNA PRIMASE"/>
    <property type="match status" value="1"/>
</dbReference>
<dbReference type="Pfam" id="PF01807">
    <property type="entry name" value="Zn_ribbon_DnaG"/>
    <property type="match status" value="1"/>
</dbReference>
<dbReference type="SUPFAM" id="SSF56731">
    <property type="entry name" value="DNA primase core"/>
    <property type="match status" value="1"/>
</dbReference>
<keyword evidence="5 14" id="KW-0548">Nucleotidyltransferase</keyword>
<dbReference type="Pfam" id="PF13155">
    <property type="entry name" value="Toprim_2"/>
    <property type="match status" value="1"/>
</dbReference>
<evidence type="ECO:0000256" key="5">
    <source>
        <dbReference type="ARBA" id="ARBA00022695"/>
    </source>
</evidence>
<keyword evidence="10" id="KW-0460">Magnesium</keyword>
<dbReference type="EMBL" id="LR026963">
    <property type="protein sequence ID" value="VBB69602.1"/>
    <property type="molecule type" value="Genomic_DNA"/>
</dbReference>
<dbReference type="InterPro" id="IPR006171">
    <property type="entry name" value="TOPRIM_dom"/>
</dbReference>
<dbReference type="InterPro" id="IPR034151">
    <property type="entry name" value="TOPRIM_DnaG_bac"/>
</dbReference>
<keyword evidence="4 14" id="KW-0808">Transferase</keyword>
<protein>
    <submittedName>
        <fullName evidence="14">DNA primase</fullName>
        <ecNumber evidence="14">2.7.7.-</ecNumber>
    </submittedName>
</protein>
<keyword evidence="12" id="KW-0804">Transcription</keyword>
<dbReference type="AlphaFoldDB" id="A0A484HCR0"/>
<organism evidence="14">
    <name type="scientific">invertebrate metagenome</name>
    <dbReference type="NCBI Taxonomy" id="1711999"/>
    <lineage>
        <taxon>unclassified sequences</taxon>
        <taxon>metagenomes</taxon>
        <taxon>organismal metagenomes</taxon>
    </lineage>
</organism>
<dbReference type="Gene3D" id="3.90.980.10">
    <property type="entry name" value="DNA primase, catalytic core, N-terminal domain"/>
    <property type="match status" value="1"/>
</dbReference>
<evidence type="ECO:0000256" key="2">
    <source>
        <dbReference type="ARBA" id="ARBA00022478"/>
    </source>
</evidence>
<keyword evidence="2" id="KW-0240">DNA-directed RNA polymerase</keyword>
<dbReference type="EC" id="2.7.7.-" evidence="14"/>
<evidence type="ECO:0000256" key="12">
    <source>
        <dbReference type="ARBA" id="ARBA00023163"/>
    </source>
</evidence>
<dbReference type="GO" id="GO:0008270">
    <property type="term" value="F:zinc ion binding"/>
    <property type="evidence" value="ECO:0007669"/>
    <property type="project" value="UniProtKB-KW"/>
</dbReference>
<evidence type="ECO:0000256" key="3">
    <source>
        <dbReference type="ARBA" id="ARBA00022515"/>
    </source>
</evidence>
<proteinExistence type="inferred from homology"/>
<evidence type="ECO:0000256" key="10">
    <source>
        <dbReference type="ARBA" id="ARBA00022842"/>
    </source>
</evidence>
<evidence type="ECO:0000313" key="14">
    <source>
        <dbReference type="EMBL" id="VBB69602.1"/>
    </source>
</evidence>
<evidence type="ECO:0000256" key="11">
    <source>
        <dbReference type="ARBA" id="ARBA00023125"/>
    </source>
</evidence>
<dbReference type="PROSITE" id="PS50880">
    <property type="entry name" value="TOPRIM"/>
    <property type="match status" value="1"/>
</dbReference>
<evidence type="ECO:0000256" key="4">
    <source>
        <dbReference type="ARBA" id="ARBA00022679"/>
    </source>
</evidence>
<dbReference type="Gene3D" id="3.40.1360.10">
    <property type="match status" value="1"/>
</dbReference>
<dbReference type="SUPFAM" id="SSF57783">
    <property type="entry name" value="Zinc beta-ribbon"/>
    <property type="match status" value="1"/>
</dbReference>
<gene>
    <name evidence="14" type="ORF">RIEGSTA812A_PEG_1075</name>
</gene>
<evidence type="ECO:0000256" key="8">
    <source>
        <dbReference type="ARBA" id="ARBA00022771"/>
    </source>
</evidence>
<keyword evidence="8" id="KW-0863">Zinc-finger</keyword>
<sequence>MPSSSCLDALRARLPLATVIGQKVRLTRRGREYIGLCPFHNEKTPSFTVNEAKGFFHCFGCGAHGDLIGFVMQAEGLSFLDAVQRLSQAVGLKVTKHNPNRNQQLLDVMEMATAFYEQQLRLSTGRIGLDYLHGRGLDDELILSFRLGFAPSGNACGAALRRAGINEKLLTEVGLVRQSERDLPSYDTFRERIIFPITDTQGRVIAFGGRALGAAHPKYLNSSATPLFRKGAVLYGLAQARSSALAKGVVVVTEGYMDVLSLAEAGFPYAVAPLGTTLTEEQMIILWRLAPEPILCFDGDTAGRRAATHAADRVLRFLKPGLSVRFALLPEGKDPDELVRTEGASALATILSRALPLYERVWQTLLEGRPLETPEQLAALEQGINTLTSRIADRTIRQHYRSLLHKRRRALLRAPGWSSKQARRQVFCHQWSDACRSVSTAPRMQDIADCVLAAFLLAYPQVLVRHVEQATEFLAGNRALANMLEVAATVLAERSDMDGRSLVSILERDYGTATAIGTLRRYLTAALQRQCSDPEADYQRMLLALHEQALTHDIEDLQTLLATDPSPEVWQRLQRLQQERSQLHKNKELLLP</sequence>
<keyword evidence="7" id="KW-0479">Metal-binding</keyword>
<dbReference type="CDD" id="cd03364">
    <property type="entry name" value="TOPRIM_DnaG_primases"/>
    <property type="match status" value="1"/>
</dbReference>
<keyword evidence="3" id="KW-0639">Primosome</keyword>
<dbReference type="Gene3D" id="3.90.580.10">
    <property type="entry name" value="Zinc finger, CHC2-type domain"/>
    <property type="match status" value="1"/>
</dbReference>
<evidence type="ECO:0000256" key="1">
    <source>
        <dbReference type="ARBA" id="ARBA00001947"/>
    </source>
</evidence>
<dbReference type="InterPro" id="IPR036977">
    <property type="entry name" value="DNA_primase_Znf_CHC2"/>
</dbReference>
<dbReference type="InterPro" id="IPR030846">
    <property type="entry name" value="DnaG_bac"/>
</dbReference>
<dbReference type="InterPro" id="IPR002694">
    <property type="entry name" value="Znf_CHC2"/>
</dbReference>
<dbReference type="GO" id="GO:0005737">
    <property type="term" value="C:cytoplasm"/>
    <property type="evidence" value="ECO:0007669"/>
    <property type="project" value="TreeGrafter"/>
</dbReference>
<comment type="cofactor">
    <cofactor evidence="1">
        <name>Zn(2+)</name>
        <dbReference type="ChEBI" id="CHEBI:29105"/>
    </cofactor>
</comment>
<evidence type="ECO:0000259" key="13">
    <source>
        <dbReference type="PROSITE" id="PS50880"/>
    </source>
</evidence>
<keyword evidence="6" id="KW-0235">DNA replication</keyword>
<dbReference type="FunFam" id="3.90.580.10:FF:000001">
    <property type="entry name" value="DNA primase"/>
    <property type="match status" value="1"/>
</dbReference>
<dbReference type="GO" id="GO:0000428">
    <property type="term" value="C:DNA-directed RNA polymerase complex"/>
    <property type="evidence" value="ECO:0007669"/>
    <property type="project" value="UniProtKB-KW"/>
</dbReference>
<dbReference type="PIRSF" id="PIRSF002811">
    <property type="entry name" value="DnaG"/>
    <property type="match status" value="1"/>
</dbReference>
<dbReference type="PANTHER" id="PTHR30313">
    <property type="entry name" value="DNA PRIMASE"/>
    <property type="match status" value="1"/>
</dbReference>
<dbReference type="InterPro" id="IPR013264">
    <property type="entry name" value="DNAG_N"/>
</dbReference>
<dbReference type="FunFam" id="3.40.1360.10:FF:000002">
    <property type="entry name" value="DNA primase"/>
    <property type="match status" value="1"/>
</dbReference>
<dbReference type="Pfam" id="PF08275">
    <property type="entry name" value="DNAG_N"/>
    <property type="match status" value="1"/>
</dbReference>
<feature type="domain" description="Toprim" evidence="13">
    <location>
        <begin position="248"/>
        <end position="330"/>
    </location>
</feature>
<dbReference type="GO" id="GO:0003899">
    <property type="term" value="F:DNA-directed RNA polymerase activity"/>
    <property type="evidence" value="ECO:0007669"/>
    <property type="project" value="InterPro"/>
</dbReference>
<dbReference type="HAMAP" id="MF_00974">
    <property type="entry name" value="DNA_primase_DnaG"/>
    <property type="match status" value="1"/>
</dbReference>
<accession>A0A484HCR0</accession>
<name>A0A484HCR0_9ZZZZ</name>
<evidence type="ECO:0000256" key="9">
    <source>
        <dbReference type="ARBA" id="ARBA00022833"/>
    </source>
</evidence>